<accession>A0AB34I847</accession>
<keyword evidence="3" id="KW-1185">Reference proteome</keyword>
<dbReference type="EMBL" id="JBGBPQ010000033">
    <property type="protein sequence ID" value="KAL1495265.1"/>
    <property type="molecule type" value="Genomic_DNA"/>
</dbReference>
<feature type="compositionally biased region" description="Gly residues" evidence="1">
    <location>
        <begin position="11"/>
        <end position="25"/>
    </location>
</feature>
<dbReference type="AlphaFoldDB" id="A0AB34I847"/>
<name>A0AB34I847_PRYPA</name>
<feature type="compositionally biased region" description="Basic residues" evidence="1">
    <location>
        <begin position="55"/>
        <end position="67"/>
    </location>
</feature>
<evidence type="ECO:0000313" key="2">
    <source>
        <dbReference type="EMBL" id="KAL1495265.1"/>
    </source>
</evidence>
<evidence type="ECO:0000256" key="1">
    <source>
        <dbReference type="SAM" id="MobiDB-lite"/>
    </source>
</evidence>
<dbReference type="Proteomes" id="UP001515480">
    <property type="component" value="Unassembled WGS sequence"/>
</dbReference>
<comment type="caution">
    <text evidence="2">The sequence shown here is derived from an EMBL/GenBank/DDBJ whole genome shotgun (WGS) entry which is preliminary data.</text>
</comment>
<feature type="region of interest" description="Disordered" evidence="1">
    <location>
        <begin position="1"/>
        <end position="154"/>
    </location>
</feature>
<organism evidence="2 3">
    <name type="scientific">Prymnesium parvum</name>
    <name type="common">Toxic golden alga</name>
    <dbReference type="NCBI Taxonomy" id="97485"/>
    <lineage>
        <taxon>Eukaryota</taxon>
        <taxon>Haptista</taxon>
        <taxon>Haptophyta</taxon>
        <taxon>Prymnesiophyceae</taxon>
        <taxon>Prymnesiales</taxon>
        <taxon>Prymnesiaceae</taxon>
        <taxon>Prymnesium</taxon>
    </lineage>
</organism>
<sequence length="154" mass="15598">MDGSKSLARRGGCGCGAEGWGGGCGASAARQVESSSWRRGGEAASDGSLSARSERLRRRSHACRRWRRESAARCARRGGCGARGEAAGPAGAARGRSAGRSAGRRGSDAIASRRSGGAEASAGHEAASSSSRAQLTSAGVREARARGSLRGCHR</sequence>
<gene>
    <name evidence="2" type="ORF">AB1Y20_017125</name>
</gene>
<feature type="compositionally biased region" description="Low complexity" evidence="1">
    <location>
        <begin position="108"/>
        <end position="133"/>
    </location>
</feature>
<proteinExistence type="predicted"/>
<feature type="compositionally biased region" description="Low complexity" evidence="1">
    <location>
        <begin position="83"/>
        <end position="101"/>
    </location>
</feature>
<protein>
    <submittedName>
        <fullName evidence="2">Uncharacterized protein</fullName>
    </submittedName>
</protein>
<evidence type="ECO:0000313" key="3">
    <source>
        <dbReference type="Proteomes" id="UP001515480"/>
    </source>
</evidence>
<reference evidence="2 3" key="1">
    <citation type="journal article" date="2024" name="Science">
        <title>Giant polyketide synthase enzymes in the biosynthesis of giant marine polyether toxins.</title>
        <authorList>
            <person name="Fallon T.R."/>
            <person name="Shende V.V."/>
            <person name="Wierzbicki I.H."/>
            <person name="Pendleton A.L."/>
            <person name="Watervoot N.F."/>
            <person name="Auber R.P."/>
            <person name="Gonzalez D.J."/>
            <person name="Wisecaver J.H."/>
            <person name="Moore B.S."/>
        </authorList>
    </citation>
    <scope>NUCLEOTIDE SEQUENCE [LARGE SCALE GENOMIC DNA]</scope>
    <source>
        <strain evidence="2 3">12B1</strain>
    </source>
</reference>